<sequence length="63" mass="7215">MMIFFFLLMLVALWALWRISSGGPILEGRKAPSEDALDVLRRRYAAGEIDSATYRQQARDLEV</sequence>
<name>A0ABR6P1W9_9DEIN</name>
<accession>A0ABR6P1W9</accession>
<gene>
    <name evidence="1" type="ORF">HNQ05_001360</name>
</gene>
<keyword evidence="2" id="KW-1185">Reference proteome</keyword>
<comment type="caution">
    <text evidence="1">The sequence shown here is derived from an EMBL/GenBank/DDBJ whole genome shotgun (WGS) entry which is preliminary data.</text>
</comment>
<evidence type="ECO:0000313" key="1">
    <source>
        <dbReference type="EMBL" id="MBB6029991.1"/>
    </source>
</evidence>
<proteinExistence type="predicted"/>
<evidence type="ECO:0000313" key="2">
    <source>
        <dbReference type="Proteomes" id="UP000587579"/>
    </source>
</evidence>
<dbReference type="RefSeq" id="WP_147148109.1">
    <property type="nucleotide sequence ID" value="NZ_JACHEZ010000004.1"/>
</dbReference>
<protein>
    <submittedName>
        <fullName evidence="1">Membrane protein</fullName>
    </submittedName>
</protein>
<reference evidence="1 2" key="1">
    <citation type="submission" date="2020-08" db="EMBL/GenBank/DDBJ databases">
        <title>Genomic Encyclopedia of Type Strains, Phase IV (KMG-IV): sequencing the most valuable type-strain genomes for metagenomic binning, comparative biology and taxonomic classification.</title>
        <authorList>
            <person name="Goeker M."/>
        </authorList>
    </citation>
    <scope>NUCLEOTIDE SEQUENCE [LARGE SCALE GENOMIC DNA]</scope>
    <source>
        <strain evidence="1 2">DSM 15757</strain>
    </source>
</reference>
<dbReference type="Proteomes" id="UP000587579">
    <property type="component" value="Unassembled WGS sequence"/>
</dbReference>
<dbReference type="EMBL" id="JACHEZ010000004">
    <property type="protein sequence ID" value="MBB6029991.1"/>
    <property type="molecule type" value="Genomic_DNA"/>
</dbReference>
<organism evidence="1 2">
    <name type="scientific">Oceanithermus desulfurans</name>
    <dbReference type="NCBI Taxonomy" id="227924"/>
    <lineage>
        <taxon>Bacteria</taxon>
        <taxon>Thermotogati</taxon>
        <taxon>Deinococcota</taxon>
        <taxon>Deinococci</taxon>
        <taxon>Thermales</taxon>
        <taxon>Thermaceae</taxon>
        <taxon>Oceanithermus</taxon>
    </lineage>
</organism>